<dbReference type="RefSeq" id="WP_089224218.1">
    <property type="nucleotide sequence ID" value="NZ_FZOF01000006.1"/>
</dbReference>
<proteinExistence type="predicted"/>
<evidence type="ECO:0000313" key="2">
    <source>
        <dbReference type="Proteomes" id="UP000198280"/>
    </source>
</evidence>
<gene>
    <name evidence="1" type="ORF">SAMN05216252_106241</name>
</gene>
<dbReference type="OrthoDB" id="3197057at2"/>
<reference evidence="1 2" key="1">
    <citation type="submission" date="2017-06" db="EMBL/GenBank/DDBJ databases">
        <authorList>
            <person name="Kim H.J."/>
            <person name="Triplett B.A."/>
        </authorList>
    </citation>
    <scope>NUCLEOTIDE SEQUENCE [LARGE SCALE GENOMIC DNA]</scope>
    <source>
        <strain evidence="1 2">CGMCC 4.1858</strain>
    </source>
</reference>
<name>A0A239F0Z8_9ACTN</name>
<sequence>MAATAALTLEEIEALEPEFHGPTWQKDAFGQWKLPARTLGWQIAGWCAEYLDGEGSTDEERVPWKFTREQLRFLLWWYAIDEDGEFVYRTGVLQRLKGWGKDPLLAVISLVEFVGPSRFSHWDENGEPVAKPHPQAWVQVTAVSQEQTTNTMGYLPVLMSERLIQTYGIKMGAELIRADRGRKRLQAVTSSYRAIEGKRTTFTLLNETHHWILGNGGHKMYETIDGNATKMDSRYLSITNAFMPGEDSVAERMREAYEKVREGLAADVGALYDSIEAHPKTPLTAEALRIVIPKIRGDAVWLKVESIIKSVLNLTISAARSRRMYLNQIVAEEDAIFGPAEWDVLRDDSKTLQPGDEITLGFDGGKTDDATALIALRVKDMCAFVLGLWEKPDGPAGQNWEVPRAQVDSAVHSAFGSFTVQGFYADVALWESYISEWSETYGEGLAVKAPGKDSIGWDMRTSLKASTMAHERLMRSVFDRKLIHDGDLKLRRHALNARRRVNNYGISFGKESRESPKKVDAYAALMLAHEALVDLRARGKKVRKRTGRGFFL</sequence>
<keyword evidence="2" id="KW-1185">Reference proteome</keyword>
<evidence type="ECO:0000313" key="1">
    <source>
        <dbReference type="EMBL" id="SNS50208.1"/>
    </source>
</evidence>
<dbReference type="EMBL" id="FZOF01000006">
    <property type="protein sequence ID" value="SNS50208.1"/>
    <property type="molecule type" value="Genomic_DNA"/>
</dbReference>
<protein>
    <submittedName>
        <fullName evidence="1">Phage terminase-like protein, large subunit, contains N-terminal HTH domain</fullName>
    </submittedName>
</protein>
<dbReference type="AlphaFoldDB" id="A0A239F0Z8"/>
<dbReference type="Proteomes" id="UP000198280">
    <property type="component" value="Unassembled WGS sequence"/>
</dbReference>
<organism evidence="1 2">
    <name type="scientific">Actinacidiphila glaucinigra</name>
    <dbReference type="NCBI Taxonomy" id="235986"/>
    <lineage>
        <taxon>Bacteria</taxon>
        <taxon>Bacillati</taxon>
        <taxon>Actinomycetota</taxon>
        <taxon>Actinomycetes</taxon>
        <taxon>Kitasatosporales</taxon>
        <taxon>Streptomycetaceae</taxon>
        <taxon>Actinacidiphila</taxon>
    </lineage>
</organism>
<accession>A0A239F0Z8</accession>